<evidence type="ECO:0000256" key="4">
    <source>
        <dbReference type="ARBA" id="ARBA00023163"/>
    </source>
</evidence>
<dbReference type="InterPro" id="IPR051677">
    <property type="entry name" value="AfsR-DnrI-RedD_regulator"/>
</dbReference>
<evidence type="ECO:0000256" key="1">
    <source>
        <dbReference type="ARBA" id="ARBA00005820"/>
    </source>
</evidence>
<proteinExistence type="inferred from homology"/>
<dbReference type="PRINTS" id="PR00364">
    <property type="entry name" value="DISEASERSIST"/>
</dbReference>
<dbReference type="Proteomes" id="UP001500751">
    <property type="component" value="Unassembled WGS sequence"/>
</dbReference>
<feature type="region of interest" description="Disordered" evidence="5">
    <location>
        <begin position="268"/>
        <end position="331"/>
    </location>
</feature>
<dbReference type="PANTHER" id="PTHR35807:SF1">
    <property type="entry name" value="TRANSCRIPTIONAL REGULATOR REDD"/>
    <property type="match status" value="1"/>
</dbReference>
<evidence type="ECO:0008006" key="10">
    <source>
        <dbReference type="Google" id="ProtNLM"/>
    </source>
</evidence>
<dbReference type="Gene3D" id="1.25.40.10">
    <property type="entry name" value="Tetratricopeptide repeat domain"/>
    <property type="match status" value="1"/>
</dbReference>
<feature type="compositionally biased region" description="Low complexity" evidence="5">
    <location>
        <begin position="275"/>
        <end position="288"/>
    </location>
</feature>
<sequence length="817" mass="87067">MGVYVHQPRRRGPEPAPSDIDIWILGPLRISVGGREAALRGTRIARLAALLSVNADAVVPYERIVDVLWDDPPESARQQVHNVVGALRRALARPDGTTLVVTEGPGYRLAVPLAAVDAYRFQAAAGSARQALADGHDEQALAVLNKGLTLWRGPALSGLRDSRLANAAAVLDEQRLDAVEAATGIRLRLGAAAATLGELGALVAEHPFRESLRALLMRALLAAGRQADALAAYEEGRRLLADELGLDPGPQLRKAHEGVLRGEGVIPAAAQASAPTPLTEPTEPTDPTNPIKSPNTTPNAAPPIDPAPETTASQDPIAAPPTPAQQKPEKPERYALPAAAAASMTRAQNARLVNHPPGRPGTVAPTLTLTEPAFTTPGVVPAPRIDRSFLPRDLTEFIGREHHIRALVAQAGLGGPAPQVAVIDGMGGVGKSTLAVHVAHRLAPRFPDGHYFVDLSGFCAVTEPVEPTQALEALLRASGLDPDSLPEGLDERSALWRARLAGRRALVLLDNARDAAQIRPLLPGTGETFVLITSRKRMPSLEGAVPVPLEVMGPDSAIALFSRIIGTARADAEPEAVASAVELCGRLPLAIQVAAARLRDRATWPVERVTSQLSDHRTRFLVAGDRDVTAILAWSYHHLAAPEKHLFRLLSLHPGPDFDAHTAAALSQTPLPDAESALEHLFEANLLQERSPGRYHLHDLVHDCAAELQTAHGQAEDQVDATERLVDHFLRCAIQWCAALTGDGAANGAGTVSQHTETYSGLETRPVKRAKDPAHAQRLLETELGNFVAVRRLAVTLGMWDRARLLAQVLGPHFGLL</sequence>
<dbReference type="PANTHER" id="PTHR35807">
    <property type="entry name" value="TRANSCRIPTIONAL REGULATOR REDD-RELATED"/>
    <property type="match status" value="1"/>
</dbReference>
<keyword evidence="2" id="KW-0805">Transcription regulation</keyword>
<comment type="similarity">
    <text evidence="1">Belongs to the AfsR/DnrI/RedD regulatory family.</text>
</comment>
<dbReference type="SUPFAM" id="SSF52540">
    <property type="entry name" value="P-loop containing nucleoside triphosphate hydrolases"/>
    <property type="match status" value="1"/>
</dbReference>
<dbReference type="RefSeq" id="WP_344669549.1">
    <property type="nucleotide sequence ID" value="NZ_BAAAQN010000048.1"/>
</dbReference>
<evidence type="ECO:0000259" key="7">
    <source>
        <dbReference type="SMART" id="SM01043"/>
    </source>
</evidence>
<dbReference type="Pfam" id="PF00486">
    <property type="entry name" value="Trans_reg_C"/>
    <property type="match status" value="1"/>
</dbReference>
<evidence type="ECO:0000256" key="3">
    <source>
        <dbReference type="ARBA" id="ARBA00023125"/>
    </source>
</evidence>
<feature type="domain" description="OmpR/PhoB-type" evidence="6">
    <location>
        <begin position="34"/>
        <end position="109"/>
    </location>
</feature>
<comment type="caution">
    <text evidence="8">The sequence shown here is derived from an EMBL/GenBank/DDBJ whole genome shotgun (WGS) entry which is preliminary data.</text>
</comment>
<reference evidence="9" key="1">
    <citation type="journal article" date="2019" name="Int. J. Syst. Evol. Microbiol.">
        <title>The Global Catalogue of Microorganisms (GCM) 10K type strain sequencing project: providing services to taxonomists for standard genome sequencing and annotation.</title>
        <authorList>
            <consortium name="The Broad Institute Genomics Platform"/>
            <consortium name="The Broad Institute Genome Sequencing Center for Infectious Disease"/>
            <person name="Wu L."/>
            <person name="Ma J."/>
        </authorList>
    </citation>
    <scope>NUCLEOTIDE SEQUENCE [LARGE SCALE GENOMIC DNA]</scope>
    <source>
        <strain evidence="9">JCM 16014</strain>
    </source>
</reference>
<dbReference type="InterPro" id="IPR036388">
    <property type="entry name" value="WH-like_DNA-bd_sf"/>
</dbReference>
<protein>
    <recommendedName>
        <fullName evidence="10">DNA-binding transcriptional activator of the SARP family</fullName>
    </recommendedName>
</protein>
<gene>
    <name evidence="8" type="ORF">GCM10009839_65360</name>
</gene>
<dbReference type="Gene3D" id="3.40.50.300">
    <property type="entry name" value="P-loop containing nucleotide triphosphate hydrolases"/>
    <property type="match status" value="1"/>
</dbReference>
<dbReference type="CDD" id="cd15831">
    <property type="entry name" value="BTAD"/>
    <property type="match status" value="1"/>
</dbReference>
<dbReference type="InterPro" id="IPR016032">
    <property type="entry name" value="Sig_transdc_resp-reg_C-effctor"/>
</dbReference>
<dbReference type="SUPFAM" id="SSF46894">
    <property type="entry name" value="C-terminal effector domain of the bipartite response regulators"/>
    <property type="match status" value="1"/>
</dbReference>
<dbReference type="SMART" id="SM01043">
    <property type="entry name" value="BTAD"/>
    <property type="match status" value="1"/>
</dbReference>
<evidence type="ECO:0000313" key="8">
    <source>
        <dbReference type="EMBL" id="GAA2050059.1"/>
    </source>
</evidence>
<keyword evidence="9" id="KW-1185">Reference proteome</keyword>
<dbReference type="SUPFAM" id="SSF48452">
    <property type="entry name" value="TPR-like"/>
    <property type="match status" value="1"/>
</dbReference>
<evidence type="ECO:0000256" key="5">
    <source>
        <dbReference type="SAM" id="MobiDB-lite"/>
    </source>
</evidence>
<dbReference type="InterPro" id="IPR002182">
    <property type="entry name" value="NB-ARC"/>
</dbReference>
<dbReference type="EMBL" id="BAAAQN010000048">
    <property type="protein sequence ID" value="GAA2050059.1"/>
    <property type="molecule type" value="Genomic_DNA"/>
</dbReference>
<keyword evidence="3" id="KW-0238">DNA-binding</keyword>
<feature type="compositionally biased region" description="Polar residues" evidence="5">
    <location>
        <begin position="290"/>
        <end position="299"/>
    </location>
</feature>
<dbReference type="Gene3D" id="1.10.10.10">
    <property type="entry name" value="Winged helix-like DNA-binding domain superfamily/Winged helix DNA-binding domain"/>
    <property type="match status" value="1"/>
</dbReference>
<evidence type="ECO:0000313" key="9">
    <source>
        <dbReference type="Proteomes" id="UP001500751"/>
    </source>
</evidence>
<dbReference type="Pfam" id="PF03704">
    <property type="entry name" value="BTAD"/>
    <property type="match status" value="1"/>
</dbReference>
<organism evidence="8 9">
    <name type="scientific">Catenulispora yoronensis</name>
    <dbReference type="NCBI Taxonomy" id="450799"/>
    <lineage>
        <taxon>Bacteria</taxon>
        <taxon>Bacillati</taxon>
        <taxon>Actinomycetota</taxon>
        <taxon>Actinomycetes</taxon>
        <taxon>Catenulisporales</taxon>
        <taxon>Catenulisporaceae</taxon>
        <taxon>Catenulispora</taxon>
    </lineage>
</organism>
<dbReference type="InterPro" id="IPR011990">
    <property type="entry name" value="TPR-like_helical_dom_sf"/>
</dbReference>
<dbReference type="InterPro" id="IPR005158">
    <property type="entry name" value="BTAD"/>
</dbReference>
<keyword evidence="4" id="KW-0804">Transcription</keyword>
<accession>A0ABP5GRP9</accession>
<evidence type="ECO:0000256" key="2">
    <source>
        <dbReference type="ARBA" id="ARBA00023015"/>
    </source>
</evidence>
<dbReference type="InterPro" id="IPR001867">
    <property type="entry name" value="OmpR/PhoB-type_DNA-bd"/>
</dbReference>
<dbReference type="SMART" id="SM00862">
    <property type="entry name" value="Trans_reg_C"/>
    <property type="match status" value="1"/>
</dbReference>
<dbReference type="InterPro" id="IPR027417">
    <property type="entry name" value="P-loop_NTPase"/>
</dbReference>
<name>A0ABP5GRP9_9ACTN</name>
<feature type="domain" description="Bacterial transcriptional activator" evidence="7">
    <location>
        <begin position="116"/>
        <end position="260"/>
    </location>
</feature>
<dbReference type="Pfam" id="PF00931">
    <property type="entry name" value="NB-ARC"/>
    <property type="match status" value="1"/>
</dbReference>
<evidence type="ECO:0000259" key="6">
    <source>
        <dbReference type="SMART" id="SM00862"/>
    </source>
</evidence>